<sequence>MSTKICPYIEASFEIIGKKWNGQLIHYLSLCENQSAHFSDLKKDVSGITPKALSMRLSELIEIGLLEKNVTNTSPVAISYSLTEKGAALAESLKSIQEWAIQYLHVECETPNESEENENDEK</sequence>
<evidence type="ECO:0000313" key="5">
    <source>
        <dbReference type="EMBL" id="MBB6444796.1"/>
    </source>
</evidence>
<dbReference type="PROSITE" id="PS51118">
    <property type="entry name" value="HTH_HXLR"/>
    <property type="match status" value="1"/>
</dbReference>
<keyword evidence="3" id="KW-0804">Transcription</keyword>
<reference evidence="5 6" key="1">
    <citation type="submission" date="2020-08" db="EMBL/GenBank/DDBJ databases">
        <title>Genomic Encyclopedia of Type Strains, Phase IV (KMG-IV): sequencing the most valuable type-strain genomes for metagenomic binning, comparative biology and taxonomic classification.</title>
        <authorList>
            <person name="Goeker M."/>
        </authorList>
    </citation>
    <scope>NUCLEOTIDE SEQUENCE [LARGE SCALE GENOMIC DNA]</scope>
    <source>
        <strain evidence="5 6">DSM 5391</strain>
    </source>
</reference>
<evidence type="ECO:0000313" key="6">
    <source>
        <dbReference type="Proteomes" id="UP000531594"/>
    </source>
</evidence>
<dbReference type="Pfam" id="PF01638">
    <property type="entry name" value="HxlR"/>
    <property type="match status" value="1"/>
</dbReference>
<name>A0A7X0HQC0_9BACI</name>
<accession>A0A7X0HQC0</accession>
<comment type="caution">
    <text evidence="5">The sequence shown here is derived from an EMBL/GenBank/DDBJ whole genome shotgun (WGS) entry which is preliminary data.</text>
</comment>
<dbReference type="SUPFAM" id="SSF46785">
    <property type="entry name" value="Winged helix' DNA-binding domain"/>
    <property type="match status" value="1"/>
</dbReference>
<evidence type="ECO:0000256" key="1">
    <source>
        <dbReference type="ARBA" id="ARBA00023015"/>
    </source>
</evidence>
<dbReference type="Gene3D" id="1.10.10.10">
    <property type="entry name" value="Winged helix-like DNA-binding domain superfamily/Winged helix DNA-binding domain"/>
    <property type="match status" value="1"/>
</dbReference>
<evidence type="ECO:0000256" key="2">
    <source>
        <dbReference type="ARBA" id="ARBA00023125"/>
    </source>
</evidence>
<dbReference type="PANTHER" id="PTHR33204">
    <property type="entry name" value="TRANSCRIPTIONAL REGULATOR, MARR FAMILY"/>
    <property type="match status" value="1"/>
</dbReference>
<dbReference type="EMBL" id="JACHGK010000003">
    <property type="protein sequence ID" value="MBB6444796.1"/>
    <property type="molecule type" value="Genomic_DNA"/>
</dbReference>
<keyword evidence="6" id="KW-1185">Reference proteome</keyword>
<keyword evidence="1" id="KW-0805">Transcription regulation</keyword>
<proteinExistence type="predicted"/>
<dbReference type="InterPro" id="IPR036388">
    <property type="entry name" value="WH-like_DNA-bd_sf"/>
</dbReference>
<protein>
    <submittedName>
        <fullName evidence="5">DNA-binding HxlR family transcriptional regulator</fullName>
    </submittedName>
</protein>
<dbReference type="GO" id="GO:0003677">
    <property type="term" value="F:DNA binding"/>
    <property type="evidence" value="ECO:0007669"/>
    <property type="project" value="UniProtKB-KW"/>
</dbReference>
<organism evidence="5 6">
    <name type="scientific">Bacillus benzoevorans</name>
    <dbReference type="NCBI Taxonomy" id="1456"/>
    <lineage>
        <taxon>Bacteria</taxon>
        <taxon>Bacillati</taxon>
        <taxon>Bacillota</taxon>
        <taxon>Bacilli</taxon>
        <taxon>Bacillales</taxon>
        <taxon>Bacillaceae</taxon>
        <taxon>Bacillus</taxon>
    </lineage>
</organism>
<gene>
    <name evidence="5" type="ORF">HNR53_001405</name>
</gene>
<dbReference type="Proteomes" id="UP000531594">
    <property type="component" value="Unassembled WGS sequence"/>
</dbReference>
<dbReference type="PANTHER" id="PTHR33204:SF37">
    <property type="entry name" value="HTH-TYPE TRANSCRIPTIONAL REGULATOR YODB"/>
    <property type="match status" value="1"/>
</dbReference>
<feature type="domain" description="HTH hxlR-type" evidence="4">
    <location>
        <begin position="6"/>
        <end position="108"/>
    </location>
</feature>
<evidence type="ECO:0000259" key="4">
    <source>
        <dbReference type="PROSITE" id="PS51118"/>
    </source>
</evidence>
<dbReference type="RefSeq" id="WP_184524194.1">
    <property type="nucleotide sequence ID" value="NZ_JACHGK010000003.1"/>
</dbReference>
<dbReference type="InterPro" id="IPR002577">
    <property type="entry name" value="HTH_HxlR"/>
</dbReference>
<keyword evidence="2 5" id="KW-0238">DNA-binding</keyword>
<dbReference type="InterPro" id="IPR036390">
    <property type="entry name" value="WH_DNA-bd_sf"/>
</dbReference>
<dbReference type="AlphaFoldDB" id="A0A7X0HQC0"/>
<evidence type="ECO:0000256" key="3">
    <source>
        <dbReference type="ARBA" id="ARBA00023163"/>
    </source>
</evidence>